<feature type="coiled-coil region" evidence="1">
    <location>
        <begin position="141"/>
        <end position="168"/>
    </location>
</feature>
<protein>
    <recommendedName>
        <fullName evidence="4">DUF4214 domain-containing protein</fullName>
    </recommendedName>
</protein>
<comment type="caution">
    <text evidence="2">The sequence shown here is derived from an EMBL/GenBank/DDBJ whole genome shotgun (WGS) entry which is preliminary data.</text>
</comment>
<organism evidence="2 3">
    <name type="scientific">Ideonella dechloratans</name>
    <dbReference type="NCBI Taxonomy" id="36863"/>
    <lineage>
        <taxon>Bacteria</taxon>
        <taxon>Pseudomonadati</taxon>
        <taxon>Pseudomonadota</taxon>
        <taxon>Betaproteobacteria</taxon>
        <taxon>Burkholderiales</taxon>
        <taxon>Sphaerotilaceae</taxon>
        <taxon>Ideonella</taxon>
    </lineage>
</organism>
<keyword evidence="3" id="KW-1185">Reference proteome</keyword>
<evidence type="ECO:0008006" key="4">
    <source>
        <dbReference type="Google" id="ProtNLM"/>
    </source>
</evidence>
<sequence length="260" mass="28452">MTDAHLPTPPQTVRASELLEGDDEGFVINAYLALQRQWPDPGGYGHYHWLLSQRPQARLEVLREIARSASAQRTGVVFEDDFPAEQTEAPRAGDPVQARLRYLSACERLRVPQLARQSLELQALLSGVSLEGIGEAVRTVIETSMAQLAQIESRLNSLQAELADLRARLNGPAAWPTDAPAEGSPAWMRRELLRLAQRVQTLEQGRVGDLPGRTPEELKRELADYVSAMVTVQAELAAQQQVSLALAATRGDVPPAGEAP</sequence>
<reference evidence="2 3" key="1">
    <citation type="submission" date="2019-09" db="EMBL/GenBank/DDBJ databases">
        <title>Draft genome sequences of 48 bacterial type strains from the CCUG.</title>
        <authorList>
            <person name="Tunovic T."/>
            <person name="Pineiro-Iglesias B."/>
            <person name="Unosson C."/>
            <person name="Inganas E."/>
            <person name="Ohlen M."/>
            <person name="Cardew S."/>
            <person name="Jensie-Markopoulos S."/>
            <person name="Salva-Serra F."/>
            <person name="Jaen-Luchoro D."/>
            <person name="Karlsson R."/>
            <person name="Svensson-Stadler L."/>
            <person name="Chun J."/>
            <person name="Moore E."/>
        </authorList>
    </citation>
    <scope>NUCLEOTIDE SEQUENCE [LARGE SCALE GENOMIC DNA]</scope>
    <source>
        <strain evidence="2 3">CCUG 30977</strain>
    </source>
</reference>
<dbReference type="AlphaFoldDB" id="A0A643FCK8"/>
<dbReference type="Proteomes" id="UP000430120">
    <property type="component" value="Unassembled WGS sequence"/>
</dbReference>
<proteinExistence type="predicted"/>
<keyword evidence="1" id="KW-0175">Coiled coil</keyword>
<dbReference type="OrthoDB" id="433681at2"/>
<evidence type="ECO:0000313" key="3">
    <source>
        <dbReference type="Proteomes" id="UP000430120"/>
    </source>
</evidence>
<dbReference type="EMBL" id="VZPB01000021">
    <property type="protein sequence ID" value="KAB0582492.1"/>
    <property type="molecule type" value="Genomic_DNA"/>
</dbReference>
<name>A0A643FCK8_IDEDE</name>
<accession>A0A643FCK8</accession>
<evidence type="ECO:0000313" key="2">
    <source>
        <dbReference type="EMBL" id="KAB0582492.1"/>
    </source>
</evidence>
<dbReference type="RefSeq" id="WP_151124112.1">
    <property type="nucleotide sequence ID" value="NZ_CP088081.1"/>
</dbReference>
<evidence type="ECO:0000256" key="1">
    <source>
        <dbReference type="SAM" id="Coils"/>
    </source>
</evidence>
<gene>
    <name evidence="2" type="ORF">F7Q92_10570</name>
</gene>